<dbReference type="GO" id="GO:0019171">
    <property type="term" value="F:(3R)-hydroxyacyl-[acyl-carrier-protein] dehydratase activity"/>
    <property type="evidence" value="ECO:0007669"/>
    <property type="project" value="TreeGrafter"/>
</dbReference>
<dbReference type="InterPro" id="IPR029069">
    <property type="entry name" value="HotDog_dom_sf"/>
</dbReference>
<gene>
    <name evidence="1" type="ORF">CYCCA115_LOCUS183</name>
</gene>
<comment type="caution">
    <text evidence="1">The sequence shown here is derived from an EMBL/GenBank/DDBJ whole genome shotgun (WGS) entry which is preliminary data.</text>
</comment>
<dbReference type="AlphaFoldDB" id="A0AAD2CK94"/>
<proteinExistence type="predicted"/>
<dbReference type="GO" id="GO:0006633">
    <property type="term" value="P:fatty acid biosynthetic process"/>
    <property type="evidence" value="ECO:0007669"/>
    <property type="project" value="TreeGrafter"/>
</dbReference>
<accession>A0AAD2CK94</accession>
<dbReference type="PANTHER" id="PTHR43437">
    <property type="entry name" value="HYDROXYACYL-THIOESTER DEHYDRATASE TYPE 2, MITOCHONDRIAL-RELATED"/>
    <property type="match status" value="1"/>
</dbReference>
<evidence type="ECO:0000313" key="1">
    <source>
        <dbReference type="EMBL" id="CAJ1895775.1"/>
    </source>
</evidence>
<sequence>MITLRLLRRRPTGQIGQYAEVERSFSPEEVKLFGSLVKDQNFLHESVPWSDDIETMQASFPITKAHISEGLVIRDQKSDTEMTRPLVQGILLSSMFSSIFAGLVPGCVYINQTLSFASPVFANELVKSRVTIEKLRRWPKGGIVVQCETQIQKAEDETIAIKGTANVWLPQGHRKAN</sequence>
<dbReference type="EMBL" id="CAKOGP040000001">
    <property type="protein sequence ID" value="CAJ1895775.1"/>
    <property type="molecule type" value="Genomic_DNA"/>
</dbReference>
<dbReference type="Proteomes" id="UP001295423">
    <property type="component" value="Unassembled WGS sequence"/>
</dbReference>
<reference evidence="1" key="1">
    <citation type="submission" date="2023-08" db="EMBL/GenBank/DDBJ databases">
        <authorList>
            <person name="Audoor S."/>
            <person name="Bilcke G."/>
        </authorList>
    </citation>
    <scope>NUCLEOTIDE SEQUENCE</scope>
</reference>
<dbReference type="InterPro" id="IPR050965">
    <property type="entry name" value="UPF0336/Enoyl-CoA_hydratase"/>
</dbReference>
<organism evidence="1 2">
    <name type="scientific">Cylindrotheca closterium</name>
    <dbReference type="NCBI Taxonomy" id="2856"/>
    <lineage>
        <taxon>Eukaryota</taxon>
        <taxon>Sar</taxon>
        <taxon>Stramenopiles</taxon>
        <taxon>Ochrophyta</taxon>
        <taxon>Bacillariophyta</taxon>
        <taxon>Bacillariophyceae</taxon>
        <taxon>Bacillariophycidae</taxon>
        <taxon>Bacillariales</taxon>
        <taxon>Bacillariaceae</taxon>
        <taxon>Cylindrotheca</taxon>
    </lineage>
</organism>
<evidence type="ECO:0000313" key="2">
    <source>
        <dbReference type="Proteomes" id="UP001295423"/>
    </source>
</evidence>
<name>A0AAD2CK94_9STRA</name>
<dbReference type="GO" id="GO:0005739">
    <property type="term" value="C:mitochondrion"/>
    <property type="evidence" value="ECO:0007669"/>
    <property type="project" value="TreeGrafter"/>
</dbReference>
<dbReference type="SUPFAM" id="SSF54637">
    <property type="entry name" value="Thioesterase/thiol ester dehydrase-isomerase"/>
    <property type="match status" value="1"/>
</dbReference>
<evidence type="ECO:0008006" key="3">
    <source>
        <dbReference type="Google" id="ProtNLM"/>
    </source>
</evidence>
<dbReference type="Gene3D" id="3.10.129.10">
    <property type="entry name" value="Hotdog Thioesterase"/>
    <property type="match status" value="1"/>
</dbReference>
<keyword evidence="2" id="KW-1185">Reference proteome</keyword>
<dbReference type="PANTHER" id="PTHR43437:SF3">
    <property type="entry name" value="HYDROXYACYL-THIOESTER DEHYDRATASE TYPE 2, MITOCHONDRIAL"/>
    <property type="match status" value="1"/>
</dbReference>
<protein>
    <recommendedName>
        <fullName evidence="3">MaoC-like domain-containing protein</fullName>
    </recommendedName>
</protein>